<dbReference type="AlphaFoldDB" id="A0A183A4R5"/>
<keyword evidence="3" id="KW-1185">Reference proteome</keyword>
<dbReference type="Proteomes" id="UP000272942">
    <property type="component" value="Unassembled WGS sequence"/>
</dbReference>
<name>A0A183A4R5_9TREM</name>
<evidence type="ECO:0000313" key="4">
    <source>
        <dbReference type="WBParaSite" id="ECPE_0000195001-mRNA-1"/>
    </source>
</evidence>
<reference evidence="4" key="1">
    <citation type="submission" date="2016-06" db="UniProtKB">
        <authorList>
            <consortium name="WormBaseParasite"/>
        </authorList>
    </citation>
    <scope>IDENTIFICATION</scope>
</reference>
<accession>A0A183A4R5</accession>
<evidence type="ECO:0000313" key="3">
    <source>
        <dbReference type="Proteomes" id="UP000272942"/>
    </source>
</evidence>
<dbReference type="EMBL" id="UZAN01019792">
    <property type="protein sequence ID" value="VDP50293.1"/>
    <property type="molecule type" value="Genomic_DNA"/>
</dbReference>
<feature type="region of interest" description="Disordered" evidence="1">
    <location>
        <begin position="29"/>
        <end position="64"/>
    </location>
</feature>
<proteinExistence type="predicted"/>
<evidence type="ECO:0000313" key="2">
    <source>
        <dbReference type="EMBL" id="VDP50293.1"/>
    </source>
</evidence>
<dbReference type="WBParaSite" id="ECPE_0000195001-mRNA-1">
    <property type="protein sequence ID" value="ECPE_0000195001-mRNA-1"/>
    <property type="gene ID" value="ECPE_0000195001"/>
</dbReference>
<protein>
    <submittedName>
        <fullName evidence="4">Ovule protein</fullName>
    </submittedName>
</protein>
<reference evidence="2 3" key="2">
    <citation type="submission" date="2018-11" db="EMBL/GenBank/DDBJ databases">
        <authorList>
            <consortium name="Pathogen Informatics"/>
        </authorList>
    </citation>
    <scope>NUCLEOTIDE SEQUENCE [LARGE SCALE GENOMIC DNA]</scope>
    <source>
        <strain evidence="2 3">Egypt</strain>
    </source>
</reference>
<sequence length="137" mass="14530">MCTQNLTEESSELQGLPVNEILRDLQTVPSRSVVENDDQTHVPSHAAAEADSGSENKKIDLVDPPPLIDGYVNTGSEIATTKSSKSDDMIKAKHGELADVKEPTICCGTSTGANKSMETQGVVPVIVTENQTGMPHA</sequence>
<gene>
    <name evidence="2" type="ORF">ECPE_LOCUS1950</name>
</gene>
<evidence type="ECO:0000256" key="1">
    <source>
        <dbReference type="SAM" id="MobiDB-lite"/>
    </source>
</evidence>
<organism evidence="4">
    <name type="scientific">Echinostoma caproni</name>
    <dbReference type="NCBI Taxonomy" id="27848"/>
    <lineage>
        <taxon>Eukaryota</taxon>
        <taxon>Metazoa</taxon>
        <taxon>Spiralia</taxon>
        <taxon>Lophotrochozoa</taxon>
        <taxon>Platyhelminthes</taxon>
        <taxon>Trematoda</taxon>
        <taxon>Digenea</taxon>
        <taxon>Plagiorchiida</taxon>
        <taxon>Echinostomata</taxon>
        <taxon>Echinostomatoidea</taxon>
        <taxon>Echinostomatidae</taxon>
        <taxon>Echinostoma</taxon>
    </lineage>
</organism>